<keyword evidence="7" id="KW-1185">Reference proteome</keyword>
<dbReference type="eggNOG" id="COG1012">
    <property type="taxonomic scope" value="Bacteria"/>
</dbReference>
<dbReference type="InterPro" id="IPR050740">
    <property type="entry name" value="Aldehyde_DH_Superfamily"/>
</dbReference>
<dbReference type="CDD" id="cd07103">
    <property type="entry name" value="ALDH_F5_SSADH_GabD"/>
    <property type="match status" value="1"/>
</dbReference>
<organism evidence="6 7">
    <name type="scientific">Luminiphilus syltensis NOR5-1B</name>
    <dbReference type="NCBI Taxonomy" id="565045"/>
    <lineage>
        <taxon>Bacteria</taxon>
        <taxon>Pseudomonadati</taxon>
        <taxon>Pseudomonadota</taxon>
        <taxon>Gammaproteobacteria</taxon>
        <taxon>Cellvibrionales</taxon>
        <taxon>Halieaceae</taxon>
        <taxon>Luminiphilus</taxon>
    </lineage>
</organism>
<reference evidence="7" key="1">
    <citation type="journal article" date="2013" name="BMC Microbiol.">
        <title>Taxonomy and evolution of bacteriochlorophyll a-containing members of the OM60/NOR5 clade of marine gammaproteobacteria: description of Luminiphilus syltensis gen. nov., sp. nov., reclassification of Haliea rubra as Pseudohaliea rubra gen. nov., comb. nov., and emendation of Chromatocurvus halotolerans.</title>
        <authorList>
            <person name="Spring S."/>
            <person name="Riedel T."/>
            <person name="Sproer C."/>
            <person name="Yan S."/>
            <person name="Harder J."/>
            <person name="Fuchs B.M."/>
        </authorList>
    </citation>
    <scope>NUCLEOTIDE SEQUENCE [LARGE SCALE GENOMIC DNA]</scope>
    <source>
        <strain evidence="7">NOR51-B</strain>
    </source>
</reference>
<evidence type="ECO:0000313" key="7">
    <source>
        <dbReference type="Proteomes" id="UP000004699"/>
    </source>
</evidence>
<dbReference type="EMBL" id="DS999411">
    <property type="protein sequence ID" value="EED36904.1"/>
    <property type="molecule type" value="Genomic_DNA"/>
</dbReference>
<dbReference type="InterPro" id="IPR016161">
    <property type="entry name" value="Ald_DH/histidinol_DH"/>
</dbReference>
<dbReference type="PROSITE" id="PS00687">
    <property type="entry name" value="ALDEHYDE_DEHYDR_GLU"/>
    <property type="match status" value="1"/>
</dbReference>
<accession>B8KY59</accession>
<dbReference type="FunFam" id="3.40.605.10:FF:000026">
    <property type="entry name" value="Aldehyde dehydrogenase, putative"/>
    <property type="match status" value="1"/>
</dbReference>
<dbReference type="HOGENOM" id="CLU_005391_5_1_6"/>
<name>B8KY59_9GAMM</name>
<dbReference type="Pfam" id="PF00171">
    <property type="entry name" value="Aldedh"/>
    <property type="match status" value="1"/>
</dbReference>
<dbReference type="Proteomes" id="UP000004699">
    <property type="component" value="Unassembled WGS sequence"/>
</dbReference>
<keyword evidence="2 4" id="KW-0560">Oxidoreductase</keyword>
<dbReference type="InterPro" id="IPR016163">
    <property type="entry name" value="Ald_DH_C"/>
</dbReference>
<gene>
    <name evidence="6" type="primary">gabD</name>
    <name evidence="6" type="ORF">NOR51B_2857</name>
</gene>
<dbReference type="STRING" id="565045.NOR51B_2857"/>
<dbReference type="NCBIfam" id="TIGR01780">
    <property type="entry name" value="SSADH"/>
    <property type="match status" value="1"/>
</dbReference>
<dbReference type="PANTHER" id="PTHR43353:SF5">
    <property type="entry name" value="SUCCINATE-SEMIALDEHYDE DEHYDROGENASE, MITOCHONDRIAL"/>
    <property type="match status" value="1"/>
</dbReference>
<dbReference type="InterPro" id="IPR016160">
    <property type="entry name" value="Ald_DH_CS_CYS"/>
</dbReference>
<feature type="active site" evidence="3">
    <location>
        <position position="243"/>
    </location>
</feature>
<dbReference type="FunFam" id="3.40.605.10:FF:000005">
    <property type="entry name" value="Succinate-semialdehyde dehydrogenase I"/>
    <property type="match status" value="1"/>
</dbReference>
<dbReference type="Gene3D" id="3.40.309.10">
    <property type="entry name" value="Aldehyde Dehydrogenase, Chain A, domain 2"/>
    <property type="match status" value="1"/>
</dbReference>
<evidence type="ECO:0000256" key="4">
    <source>
        <dbReference type="RuleBase" id="RU003345"/>
    </source>
</evidence>
<sequence>MLVNGAWRSAHGGAATAVCDPATGKKVAQVPQGDDRDARDAVDAAAAALRSWRTCSAKDRGQILRRWYDLVMAAREDLAQILTLEQGKPIAEARAEVASAASFIDWFAEEGRRVYGETIPAPSTDQRLVVCKQPVGVCAAITPWNFPSAMVTRKVAPALAAGCTIVVKPAEQTPLSALALGALAEQAGLPAGVLNIVTGDPVAIGGVLTGDPNVRKLSFTGSTKTGRLLMEQCAPTLKRLSMELGGNAPFIVFEDADLDAAVQGALAAKYRNSGQTCICVNRFLVHEQVAQAFAARMAKAAEALRVGHGCEESVEQGPLIDAQALAKMESMILDATDRGARLLCGGKLHAMGGTFFQPTVITDVTPDMALSREEIFGPIASIATFRNEEEAIAMANATEYGLAAYFYSRDMARLWRVGNALEYGMVGINTGLIANETAPFGGVKQSGFGREGSRYGIEEYLDIQYLCVGGIDS</sequence>
<evidence type="ECO:0000256" key="3">
    <source>
        <dbReference type="PROSITE-ProRule" id="PRU10007"/>
    </source>
</evidence>
<dbReference type="SUPFAM" id="SSF53720">
    <property type="entry name" value="ALDH-like"/>
    <property type="match status" value="1"/>
</dbReference>
<dbReference type="Gene3D" id="3.40.605.10">
    <property type="entry name" value="Aldehyde Dehydrogenase, Chain A, domain 1"/>
    <property type="match status" value="1"/>
</dbReference>
<dbReference type="InterPro" id="IPR010102">
    <property type="entry name" value="Succ_semiAld_DH"/>
</dbReference>
<dbReference type="PROSITE" id="PS00070">
    <property type="entry name" value="ALDEHYDE_DEHYDR_CYS"/>
    <property type="match status" value="1"/>
</dbReference>
<dbReference type="PANTHER" id="PTHR43353">
    <property type="entry name" value="SUCCINATE-SEMIALDEHYDE DEHYDROGENASE, MITOCHONDRIAL"/>
    <property type="match status" value="1"/>
</dbReference>
<dbReference type="GO" id="GO:0005829">
    <property type="term" value="C:cytosol"/>
    <property type="evidence" value="ECO:0007669"/>
    <property type="project" value="TreeGrafter"/>
</dbReference>
<comment type="similarity">
    <text evidence="1 4">Belongs to the aldehyde dehydrogenase family.</text>
</comment>
<evidence type="ECO:0000313" key="6">
    <source>
        <dbReference type="EMBL" id="EED36904.1"/>
    </source>
</evidence>
<evidence type="ECO:0000259" key="5">
    <source>
        <dbReference type="Pfam" id="PF00171"/>
    </source>
</evidence>
<dbReference type="InterPro" id="IPR016162">
    <property type="entry name" value="Ald_DH_N"/>
</dbReference>
<dbReference type="InterPro" id="IPR029510">
    <property type="entry name" value="Ald_DH_CS_GLU"/>
</dbReference>
<dbReference type="GO" id="GO:0004777">
    <property type="term" value="F:succinate-semialdehyde dehydrogenase (NAD+) activity"/>
    <property type="evidence" value="ECO:0007669"/>
    <property type="project" value="TreeGrafter"/>
</dbReference>
<evidence type="ECO:0000256" key="1">
    <source>
        <dbReference type="ARBA" id="ARBA00009986"/>
    </source>
</evidence>
<protein>
    <submittedName>
        <fullName evidence="6">Succinate-semialdehyde dehydrogenase</fullName>
        <ecNumber evidence="6">1.2.1.16</ecNumber>
    </submittedName>
</protein>
<evidence type="ECO:0000256" key="2">
    <source>
        <dbReference type="ARBA" id="ARBA00023002"/>
    </source>
</evidence>
<dbReference type="InterPro" id="IPR015590">
    <property type="entry name" value="Aldehyde_DH_dom"/>
</dbReference>
<feature type="domain" description="Aldehyde dehydrogenase" evidence="5">
    <location>
        <begin position="7"/>
        <end position="464"/>
    </location>
</feature>
<proteinExistence type="inferred from homology"/>
<dbReference type="FunFam" id="3.40.309.10:FF:000004">
    <property type="entry name" value="Succinate-semialdehyde dehydrogenase I"/>
    <property type="match status" value="1"/>
</dbReference>
<dbReference type="EC" id="1.2.1.16" evidence="6"/>
<dbReference type="AlphaFoldDB" id="B8KY59"/>
<dbReference type="GO" id="GO:0009450">
    <property type="term" value="P:gamma-aminobutyric acid catabolic process"/>
    <property type="evidence" value="ECO:0007669"/>
    <property type="project" value="InterPro"/>
</dbReference>